<protein>
    <submittedName>
        <fullName evidence="1">Uncharacterized protein</fullName>
    </submittedName>
</protein>
<sequence>MAVGAGGGSEKRRVVVHDCFRRWSRGVFGWWPVVREEMRGREEGGGASMREGGGSYCGNRGVSPEKCGEGRKGVWRCGSPVVFSRQWWDLVETERGCATGAGRSRVRVKRRGVRGRGKGKGRLGLFGCCFNRKLWRKRVEGMVFFRQKWPEVMEGKKMAGAGKVGQGRK</sequence>
<reference evidence="1 2" key="1">
    <citation type="journal article" date="2021" name="BMC Genomics">
        <title>Datura genome reveals duplications of psychoactive alkaloid biosynthetic genes and high mutation rate following tissue culture.</title>
        <authorList>
            <person name="Rajewski A."/>
            <person name="Carter-House D."/>
            <person name="Stajich J."/>
            <person name="Litt A."/>
        </authorList>
    </citation>
    <scope>NUCLEOTIDE SEQUENCE [LARGE SCALE GENOMIC DNA]</scope>
    <source>
        <strain evidence="1">AR-01</strain>
    </source>
</reference>
<gene>
    <name evidence="1" type="ORF">HAX54_019631</name>
</gene>
<name>A0ABS8URX0_DATST</name>
<accession>A0ABS8URX0</accession>
<organism evidence="1 2">
    <name type="scientific">Datura stramonium</name>
    <name type="common">Jimsonweed</name>
    <name type="synonym">Common thornapple</name>
    <dbReference type="NCBI Taxonomy" id="4076"/>
    <lineage>
        <taxon>Eukaryota</taxon>
        <taxon>Viridiplantae</taxon>
        <taxon>Streptophyta</taxon>
        <taxon>Embryophyta</taxon>
        <taxon>Tracheophyta</taxon>
        <taxon>Spermatophyta</taxon>
        <taxon>Magnoliopsida</taxon>
        <taxon>eudicotyledons</taxon>
        <taxon>Gunneridae</taxon>
        <taxon>Pentapetalae</taxon>
        <taxon>asterids</taxon>
        <taxon>lamiids</taxon>
        <taxon>Solanales</taxon>
        <taxon>Solanaceae</taxon>
        <taxon>Solanoideae</taxon>
        <taxon>Datureae</taxon>
        <taxon>Datura</taxon>
    </lineage>
</organism>
<dbReference type="Proteomes" id="UP000823775">
    <property type="component" value="Unassembled WGS sequence"/>
</dbReference>
<dbReference type="EMBL" id="JACEIK010002385">
    <property type="protein sequence ID" value="MCD9560825.1"/>
    <property type="molecule type" value="Genomic_DNA"/>
</dbReference>
<evidence type="ECO:0000313" key="2">
    <source>
        <dbReference type="Proteomes" id="UP000823775"/>
    </source>
</evidence>
<comment type="caution">
    <text evidence="1">The sequence shown here is derived from an EMBL/GenBank/DDBJ whole genome shotgun (WGS) entry which is preliminary data.</text>
</comment>
<keyword evidence="2" id="KW-1185">Reference proteome</keyword>
<proteinExistence type="predicted"/>
<evidence type="ECO:0000313" key="1">
    <source>
        <dbReference type="EMBL" id="MCD9560825.1"/>
    </source>
</evidence>